<feature type="coiled-coil region" evidence="8">
    <location>
        <begin position="187"/>
        <end position="214"/>
    </location>
</feature>
<accession>A0A9W5YC05</accession>
<comment type="similarity">
    <text evidence="3 7">Belongs to the flagella basal body rod proteins family.</text>
</comment>
<dbReference type="Pfam" id="PF06429">
    <property type="entry name" value="Flg_bbr_C"/>
    <property type="match status" value="1"/>
</dbReference>
<evidence type="ECO:0000259" key="10">
    <source>
        <dbReference type="Pfam" id="PF06429"/>
    </source>
</evidence>
<feature type="domain" description="Flagellar hook-associated protein FlgK helical" evidence="11">
    <location>
        <begin position="117"/>
        <end position="360"/>
    </location>
</feature>
<keyword evidence="6 7" id="KW-0975">Bacterial flagellum</keyword>
<comment type="subcellular location">
    <subcellularLocation>
        <location evidence="1 7">Bacterial flagellum</location>
    </subcellularLocation>
    <subcellularLocation>
        <location evidence="2 7">Secreted</location>
    </subcellularLocation>
</comment>
<dbReference type="PANTHER" id="PTHR30033">
    <property type="entry name" value="FLAGELLAR HOOK-ASSOCIATED PROTEIN 1"/>
    <property type="match status" value="1"/>
</dbReference>
<keyword evidence="5 7" id="KW-0964">Secreted</keyword>
<feature type="domain" description="Flagellar basal-body/hook protein C-terminal" evidence="10">
    <location>
        <begin position="506"/>
        <end position="542"/>
    </location>
</feature>
<evidence type="ECO:0000259" key="9">
    <source>
        <dbReference type="Pfam" id="PF00460"/>
    </source>
</evidence>
<evidence type="ECO:0000313" key="13">
    <source>
        <dbReference type="Proteomes" id="UP001144256"/>
    </source>
</evidence>
<evidence type="ECO:0000256" key="8">
    <source>
        <dbReference type="SAM" id="Coils"/>
    </source>
</evidence>
<feature type="domain" description="Flagellar basal body rod protein N-terminal" evidence="9">
    <location>
        <begin position="27"/>
        <end position="53"/>
    </location>
</feature>
<evidence type="ECO:0000313" key="12">
    <source>
        <dbReference type="EMBL" id="GKX28483.1"/>
    </source>
</evidence>
<keyword evidence="13" id="KW-1185">Reference proteome</keyword>
<keyword evidence="12" id="KW-0282">Flagellum</keyword>
<evidence type="ECO:0000259" key="11">
    <source>
        <dbReference type="Pfam" id="PF22638"/>
    </source>
</evidence>
<dbReference type="GO" id="GO:0005198">
    <property type="term" value="F:structural molecule activity"/>
    <property type="evidence" value="ECO:0007669"/>
    <property type="project" value="UniProtKB-UniRule"/>
</dbReference>
<keyword evidence="12" id="KW-0966">Cell projection</keyword>
<keyword evidence="8" id="KW-0175">Coiled coil</keyword>
<dbReference type="SUPFAM" id="SSF64518">
    <property type="entry name" value="Phase 1 flagellin"/>
    <property type="match status" value="1"/>
</dbReference>
<dbReference type="Pfam" id="PF22638">
    <property type="entry name" value="FlgK_D1"/>
    <property type="match status" value="1"/>
</dbReference>
<dbReference type="GO" id="GO:0005576">
    <property type="term" value="C:extracellular region"/>
    <property type="evidence" value="ECO:0007669"/>
    <property type="project" value="UniProtKB-SubCell"/>
</dbReference>
<evidence type="ECO:0000256" key="2">
    <source>
        <dbReference type="ARBA" id="ARBA00004613"/>
    </source>
</evidence>
<reference evidence="12" key="1">
    <citation type="submission" date="2022-06" db="EMBL/GenBank/DDBJ databases">
        <title>Vallitalea longa sp. nov., an anaerobic bacterium isolated from marine sediment.</title>
        <authorList>
            <person name="Hirano S."/>
            <person name="Terahara T."/>
            <person name="Mori K."/>
            <person name="Hamada M."/>
            <person name="Matsumoto R."/>
            <person name="Kobayashi T."/>
        </authorList>
    </citation>
    <scope>NUCLEOTIDE SEQUENCE</scope>
    <source>
        <strain evidence="12">SH18-1</strain>
    </source>
</reference>
<evidence type="ECO:0000256" key="7">
    <source>
        <dbReference type="RuleBase" id="RU362065"/>
    </source>
</evidence>
<organism evidence="12 13">
    <name type="scientific">Vallitalea longa</name>
    <dbReference type="NCBI Taxonomy" id="2936439"/>
    <lineage>
        <taxon>Bacteria</taxon>
        <taxon>Bacillati</taxon>
        <taxon>Bacillota</taxon>
        <taxon>Clostridia</taxon>
        <taxon>Lachnospirales</taxon>
        <taxon>Vallitaleaceae</taxon>
        <taxon>Vallitalea</taxon>
    </lineage>
</organism>
<gene>
    <name evidence="7 12" type="primary">flgK</name>
    <name evidence="12" type="ORF">SH1V18_09630</name>
</gene>
<dbReference type="InterPro" id="IPR053927">
    <property type="entry name" value="FlgK_helical"/>
</dbReference>
<proteinExistence type="inferred from homology"/>
<dbReference type="AlphaFoldDB" id="A0A9W5YC05"/>
<dbReference type="NCBIfam" id="TIGR02492">
    <property type="entry name" value="flgK_ends"/>
    <property type="match status" value="1"/>
</dbReference>
<evidence type="ECO:0000256" key="6">
    <source>
        <dbReference type="ARBA" id="ARBA00023143"/>
    </source>
</evidence>
<evidence type="ECO:0000256" key="5">
    <source>
        <dbReference type="ARBA" id="ARBA00022525"/>
    </source>
</evidence>
<name>A0A9W5YC05_9FIRM</name>
<dbReference type="Proteomes" id="UP001144256">
    <property type="component" value="Unassembled WGS sequence"/>
</dbReference>
<sequence>MIDTINLINIHNNRGDNVSSISSLSRAVSGLRANQQALQSTAHNLANVNTPGYVRQQILMKESNYLKIGTSGNSNLMVGMGTDVECLRQVRDMFLDGAFRNEASRYGYYRSGAETVQEIETVLGEIEGESMETVLNKFYKSLNELSKHPDGREARGTFVQSAVLFVNKANLVMEQLNEYQLNLNKQVIDNVDEINRLGEEIDRLNKEIVKYELNGDNANDYRDARNLALDKLSHIVDITYSEDKTGNVNVKAEGHNLVSVDHVYKIELEQSVPNSPLVSPIWEDTGKRVFNLDTEISAERENDKGSLKGLLMARGTRQANWMDTKKADEYNKNVKPSILMTAQAKFDLFVHSVVTTINDIVAPRGKGTDSPYGLDGSQNIEVFKRINMDRYNGSTYNGEDKTNYSSLYSAGNLEINPEILNDYDKICITEDLTKVQDNNIVEDIIKKWQEPNITEYPGCEAKLNINKYYISFVGEIGNLGKSARTQMDNQQILVAQIDNQRSTFMGVSSDEELGNMMKYQHAYNASARVVTVVDQMLDQVINRLGIVGR</sequence>
<dbReference type="GO" id="GO:0044780">
    <property type="term" value="P:bacterial-type flagellum assembly"/>
    <property type="evidence" value="ECO:0007669"/>
    <property type="project" value="InterPro"/>
</dbReference>
<dbReference type="InterPro" id="IPR010930">
    <property type="entry name" value="Flg_bb/hook_C_dom"/>
</dbReference>
<keyword evidence="12" id="KW-0969">Cilium</keyword>
<dbReference type="GO" id="GO:0009424">
    <property type="term" value="C:bacterial-type flagellum hook"/>
    <property type="evidence" value="ECO:0007669"/>
    <property type="project" value="UniProtKB-UniRule"/>
</dbReference>
<dbReference type="PRINTS" id="PR01005">
    <property type="entry name" value="FLGHOOKAP1"/>
</dbReference>
<dbReference type="PANTHER" id="PTHR30033:SF2">
    <property type="entry name" value="FLAGELLAR HOOK PROTEIN"/>
    <property type="match status" value="1"/>
</dbReference>
<evidence type="ECO:0000256" key="4">
    <source>
        <dbReference type="ARBA" id="ARBA00016244"/>
    </source>
</evidence>
<evidence type="ECO:0000256" key="3">
    <source>
        <dbReference type="ARBA" id="ARBA00009677"/>
    </source>
</evidence>
<dbReference type="InterPro" id="IPR002371">
    <property type="entry name" value="FlgK"/>
</dbReference>
<dbReference type="Pfam" id="PF00460">
    <property type="entry name" value="Flg_bb_rod"/>
    <property type="match status" value="1"/>
</dbReference>
<dbReference type="InterPro" id="IPR001444">
    <property type="entry name" value="Flag_bb_rod_N"/>
</dbReference>
<evidence type="ECO:0000256" key="1">
    <source>
        <dbReference type="ARBA" id="ARBA00004365"/>
    </source>
</evidence>
<dbReference type="EMBL" id="BRLB01000001">
    <property type="protein sequence ID" value="GKX28483.1"/>
    <property type="molecule type" value="Genomic_DNA"/>
</dbReference>
<protein>
    <recommendedName>
        <fullName evidence="4 7">Flagellar hook-associated protein 1</fullName>
        <shortName evidence="7">HAP1</shortName>
    </recommendedName>
</protein>
<comment type="caution">
    <text evidence="12">The sequence shown here is derived from an EMBL/GenBank/DDBJ whole genome shotgun (WGS) entry which is preliminary data.</text>
</comment>